<keyword evidence="1" id="KW-0472">Membrane</keyword>
<dbReference type="EMBL" id="MFGB01000020">
    <property type="protein sequence ID" value="OGF25768.1"/>
    <property type="molecule type" value="Genomic_DNA"/>
</dbReference>
<keyword evidence="1" id="KW-1133">Transmembrane helix</keyword>
<comment type="caution">
    <text evidence="2">The sequence shown here is derived from an EMBL/GenBank/DDBJ whole genome shotgun (WGS) entry which is preliminary data.</text>
</comment>
<evidence type="ECO:0000313" key="3">
    <source>
        <dbReference type="Proteomes" id="UP000178367"/>
    </source>
</evidence>
<feature type="transmembrane region" description="Helical" evidence="1">
    <location>
        <begin position="134"/>
        <end position="155"/>
    </location>
</feature>
<dbReference type="AlphaFoldDB" id="A0A1F5SGC3"/>
<sequence>MPKAVKRALSALFSKINYSLTGQNYFAEELKRPIGWSIVTAALTALFWGIYYSITGKYNFEMNAYFFAPWVREMCPWLINRFWDIIFAPIVVGAAVLYYEHEKTDDLDGNNFFNSIIGAIFISAGALMGYTYMVFLLVTVIGSAVLAVAIIWFFVKRINAIIDNIGTHERETE</sequence>
<dbReference type="Proteomes" id="UP000178367">
    <property type="component" value="Unassembled WGS sequence"/>
</dbReference>
<feature type="transmembrane region" description="Helical" evidence="1">
    <location>
        <begin position="82"/>
        <end position="99"/>
    </location>
</feature>
<evidence type="ECO:0000256" key="1">
    <source>
        <dbReference type="SAM" id="Phobius"/>
    </source>
</evidence>
<reference evidence="2 3" key="1">
    <citation type="journal article" date="2016" name="Nat. Commun.">
        <title>Thousands of microbial genomes shed light on interconnected biogeochemical processes in an aquifer system.</title>
        <authorList>
            <person name="Anantharaman K."/>
            <person name="Brown C.T."/>
            <person name="Hug L.A."/>
            <person name="Sharon I."/>
            <person name="Castelle C.J."/>
            <person name="Probst A.J."/>
            <person name="Thomas B.C."/>
            <person name="Singh A."/>
            <person name="Wilkins M.J."/>
            <person name="Karaoz U."/>
            <person name="Brodie E.L."/>
            <person name="Williams K.H."/>
            <person name="Hubbard S.S."/>
            <person name="Banfield J.F."/>
        </authorList>
    </citation>
    <scope>NUCLEOTIDE SEQUENCE [LARGE SCALE GENOMIC DNA]</scope>
</reference>
<keyword evidence="1" id="KW-0812">Transmembrane</keyword>
<organism evidence="2 3">
    <name type="scientific">Candidatus Falkowbacteria bacterium RIFOXYA2_FULL_47_19</name>
    <dbReference type="NCBI Taxonomy" id="1797994"/>
    <lineage>
        <taxon>Bacteria</taxon>
        <taxon>Candidatus Falkowiibacteriota</taxon>
    </lineage>
</organism>
<feature type="transmembrane region" description="Helical" evidence="1">
    <location>
        <begin position="34"/>
        <end position="54"/>
    </location>
</feature>
<evidence type="ECO:0000313" key="2">
    <source>
        <dbReference type="EMBL" id="OGF25768.1"/>
    </source>
</evidence>
<gene>
    <name evidence="2" type="ORF">A2227_01030</name>
</gene>
<proteinExistence type="predicted"/>
<name>A0A1F5SGC3_9BACT</name>
<protein>
    <submittedName>
        <fullName evidence="2">Uncharacterized protein</fullName>
    </submittedName>
</protein>
<dbReference type="STRING" id="1797994.A2227_01030"/>
<accession>A0A1F5SGC3</accession>
<feature type="transmembrane region" description="Helical" evidence="1">
    <location>
        <begin position="111"/>
        <end position="128"/>
    </location>
</feature>